<dbReference type="PANTHER" id="PTHR10157:SF23">
    <property type="entry name" value="MOXD1 HOMOLOG 1"/>
    <property type="match status" value="1"/>
</dbReference>
<dbReference type="InterPro" id="IPR000945">
    <property type="entry name" value="DBH-like"/>
</dbReference>
<feature type="chain" id="PRO_5040915577" description="Copper type II ascorbate-dependent monooxygenase C-terminal domain-containing protein" evidence="2">
    <location>
        <begin position="18"/>
        <end position="407"/>
    </location>
</feature>
<dbReference type="GO" id="GO:0004500">
    <property type="term" value="F:dopamine beta-monooxygenase activity"/>
    <property type="evidence" value="ECO:0007669"/>
    <property type="project" value="InterPro"/>
</dbReference>
<dbReference type="Pfam" id="PF03712">
    <property type="entry name" value="Cu2_monoox_C"/>
    <property type="match status" value="1"/>
</dbReference>
<evidence type="ECO:0000256" key="1">
    <source>
        <dbReference type="ARBA" id="ARBA00023157"/>
    </source>
</evidence>
<dbReference type="RefSeq" id="WP_267771057.1">
    <property type="nucleotide sequence ID" value="NZ_JAPNKE010000002.1"/>
</dbReference>
<comment type="caution">
    <text evidence="4">The sequence shown here is derived from an EMBL/GenBank/DDBJ whole genome shotgun (WGS) entry which is preliminary data.</text>
</comment>
<evidence type="ECO:0000313" key="5">
    <source>
        <dbReference type="Proteomes" id="UP001150924"/>
    </source>
</evidence>
<dbReference type="InterPro" id="IPR036939">
    <property type="entry name" value="Cu2_ascorb_mOase_N_sf"/>
</dbReference>
<evidence type="ECO:0000259" key="3">
    <source>
        <dbReference type="Pfam" id="PF03712"/>
    </source>
</evidence>
<dbReference type="Gene3D" id="2.60.120.310">
    <property type="entry name" value="Copper type II, ascorbate-dependent monooxygenase, N-terminal domain"/>
    <property type="match status" value="1"/>
</dbReference>
<dbReference type="GO" id="GO:0005507">
    <property type="term" value="F:copper ion binding"/>
    <property type="evidence" value="ECO:0007669"/>
    <property type="project" value="InterPro"/>
</dbReference>
<dbReference type="PANTHER" id="PTHR10157">
    <property type="entry name" value="DOPAMINE BETA HYDROXYLASE RELATED"/>
    <property type="match status" value="1"/>
</dbReference>
<feature type="domain" description="Copper type II ascorbate-dependent monooxygenase C-terminal" evidence="3">
    <location>
        <begin position="309"/>
        <end position="396"/>
    </location>
</feature>
<sequence>MLLRLALAAGSAATCHAAVDREGPTYHREVAPILADNCVECHKDGGIGPFPLTTYDEVAPRAASIAAVTGERSMPPFNLDNSGACNTYVDARWLAEDDIATLAAWAQSGAPAGESASAPPEPPEPWRLDRVDLTLAMPEPYTPDEALDDIYRCFILDPQLAEDAFAVAFEIRLGQPEMVHHLTLYALDYAEDEADAAALDEADPGPGYTCFGDPLVPSRWLVGAGPSDRGRELPAGTGLRMGAGRKTVLQMHYNRVHGTFPDQTAVDLRLAASVPHEAYIKRVEDVVLELPPGESAVVETGTRELHEDFTLWGVWPHMHGLGRQMRVTATGPSDEACLAQVDDYHFHWQQFAFYEQPRPVRAGTTLRIDCTYDTTSRDATTTWGYGTDDEMCIGFFYVTEGLVGAGK</sequence>
<evidence type="ECO:0000256" key="2">
    <source>
        <dbReference type="SAM" id="SignalP"/>
    </source>
</evidence>
<reference evidence="4" key="1">
    <citation type="submission" date="2022-11" db="EMBL/GenBank/DDBJ databases">
        <title>Minimal conservation of predation-associated metabolite biosynthetic gene clusters underscores biosynthetic potential of Myxococcota including descriptions for ten novel species: Archangium lansinium sp. nov., Myxococcus landrumus sp. nov., Nannocystis bai.</title>
        <authorList>
            <person name="Ahearne A."/>
            <person name="Stevens C."/>
            <person name="Phillips K."/>
        </authorList>
    </citation>
    <scope>NUCLEOTIDE SEQUENCE</scope>
    <source>
        <strain evidence="4">Na p29</strain>
    </source>
</reference>
<dbReference type="InterPro" id="IPR024548">
    <property type="entry name" value="Cu2_monoox_C"/>
</dbReference>
<dbReference type="Proteomes" id="UP001150924">
    <property type="component" value="Unassembled WGS sequence"/>
</dbReference>
<protein>
    <recommendedName>
        <fullName evidence="3">Copper type II ascorbate-dependent monooxygenase C-terminal domain-containing protein</fullName>
    </recommendedName>
</protein>
<proteinExistence type="predicted"/>
<keyword evidence="5" id="KW-1185">Reference proteome</keyword>
<keyword evidence="1" id="KW-1015">Disulfide bond</keyword>
<dbReference type="SUPFAM" id="SSF49742">
    <property type="entry name" value="PHM/PNGase F"/>
    <property type="match status" value="2"/>
</dbReference>
<dbReference type="InterPro" id="IPR008977">
    <property type="entry name" value="PHM/PNGase_F_dom_sf"/>
</dbReference>
<organism evidence="4 5">
    <name type="scientific">Nannocystis pusilla</name>
    <dbReference type="NCBI Taxonomy" id="889268"/>
    <lineage>
        <taxon>Bacteria</taxon>
        <taxon>Pseudomonadati</taxon>
        <taxon>Myxococcota</taxon>
        <taxon>Polyangia</taxon>
        <taxon>Nannocystales</taxon>
        <taxon>Nannocystaceae</taxon>
        <taxon>Nannocystis</taxon>
    </lineage>
</organism>
<feature type="signal peptide" evidence="2">
    <location>
        <begin position="1"/>
        <end position="17"/>
    </location>
</feature>
<dbReference type="Gene3D" id="2.60.120.230">
    <property type="match status" value="1"/>
</dbReference>
<gene>
    <name evidence="4" type="ORF">OV079_23285</name>
</gene>
<dbReference type="AlphaFoldDB" id="A0A9X3IYF5"/>
<accession>A0A9X3IYF5</accession>
<keyword evidence="2" id="KW-0732">Signal</keyword>
<dbReference type="EMBL" id="JAPNKE010000002">
    <property type="protein sequence ID" value="MCY1008426.1"/>
    <property type="molecule type" value="Genomic_DNA"/>
</dbReference>
<evidence type="ECO:0000313" key="4">
    <source>
        <dbReference type="EMBL" id="MCY1008426.1"/>
    </source>
</evidence>
<name>A0A9X3IYF5_9BACT</name>
<dbReference type="InterPro" id="IPR014784">
    <property type="entry name" value="Cu2_ascorb_mOase-like_C"/>
</dbReference>